<keyword evidence="3" id="KW-0067">ATP-binding</keyword>
<evidence type="ECO:0000256" key="2">
    <source>
        <dbReference type="ARBA" id="ARBA00022741"/>
    </source>
</evidence>
<dbReference type="InterPro" id="IPR002716">
    <property type="entry name" value="PIN_dom"/>
</dbReference>
<dbReference type="InterPro" id="IPR029060">
    <property type="entry name" value="PIN-like_dom_sf"/>
</dbReference>
<dbReference type="Gene3D" id="3.40.50.1010">
    <property type="entry name" value="5'-nuclease"/>
    <property type="match status" value="1"/>
</dbReference>
<dbReference type="InterPro" id="IPR027417">
    <property type="entry name" value="P-loop_NTPase"/>
</dbReference>
<dbReference type="GO" id="GO:0005524">
    <property type="term" value="F:ATP binding"/>
    <property type="evidence" value="ECO:0007669"/>
    <property type="project" value="UniProtKB-KW"/>
</dbReference>
<evidence type="ECO:0000313" key="6">
    <source>
        <dbReference type="EMBL" id="PMP69438.1"/>
    </source>
</evidence>
<name>A0A2J6WGH8_9BACT</name>
<evidence type="ECO:0000259" key="5">
    <source>
        <dbReference type="SMART" id="SM00670"/>
    </source>
</evidence>
<dbReference type="InterPro" id="IPR051451">
    <property type="entry name" value="PhoH2-like"/>
</dbReference>
<dbReference type="PANTHER" id="PTHR30473:SF2">
    <property type="entry name" value="PIN DOMAIN-CONTAINING PROTEIN"/>
    <property type="match status" value="1"/>
</dbReference>
<dbReference type="SUPFAM" id="SSF52540">
    <property type="entry name" value="P-loop containing nucleoside triphosphate hydrolases"/>
    <property type="match status" value="1"/>
</dbReference>
<keyword evidence="2" id="KW-0547">Nucleotide-binding</keyword>
<comment type="caution">
    <text evidence="6">The sequence shown here is derived from an EMBL/GenBank/DDBJ whole genome shotgun (WGS) entry which is preliminary data.</text>
</comment>
<feature type="domain" description="PIN" evidence="5">
    <location>
        <begin position="2"/>
        <end position="130"/>
    </location>
</feature>
<dbReference type="AlphaFoldDB" id="A0A2J6WGH8"/>
<evidence type="ECO:0000256" key="1">
    <source>
        <dbReference type="ARBA" id="ARBA00010393"/>
    </source>
</evidence>
<dbReference type="FunFam" id="3.40.50.300:FF:000013">
    <property type="entry name" value="PhoH family ATPase"/>
    <property type="match status" value="1"/>
</dbReference>
<dbReference type="RefSeq" id="WP_424604895.1">
    <property type="nucleotide sequence ID" value="NZ_JBNAVA010000002.1"/>
</dbReference>
<gene>
    <name evidence="6" type="ORF">C0187_07030</name>
</gene>
<protein>
    <submittedName>
        <fullName evidence="6">Phosphate starvation-inducible protein PhoH</fullName>
    </submittedName>
</protein>
<organism evidence="6 7">
    <name type="scientific">Calditerrivibrio nitroreducens</name>
    <dbReference type="NCBI Taxonomy" id="477976"/>
    <lineage>
        <taxon>Bacteria</taxon>
        <taxon>Pseudomonadati</taxon>
        <taxon>Deferribacterota</taxon>
        <taxon>Deferribacteres</taxon>
        <taxon>Deferribacterales</taxon>
        <taxon>Calditerrivibrionaceae</taxon>
    </lineage>
</organism>
<sequence length="432" mass="49017">MINYVLDTNVILYDPKAINAFEDAIINIPIMVIEEIDNFKKNMDQTGYNARFFARVLDELRKEGDLKTGVMLPNGSKIRVNICNHTISSKVSNDLIRDKADNLIISVAIWLKEHEPYETVFVTKDANLRIKADVFGIRAIDYTQEKTEIKEFSEGTRVINVADHLIDKIYKEGIIPNPGIEGTINEYLRLDSEERPGHSALVRFDEQLNLKKVLEFKDGIWGIFARNTEQRFAFDALMDDNIKLVSLAGISGTGKTLLAVAAGLKKVVDDQVYKKLLVSRPIFPMGKDLGYLPGELKDKINPWMQPVYDNLNLLLDQSENPLTYRELFAQNMVEIEALTYIRGRSIPHQFFIVDEAQNLTPHEIKTILTRAGENTKIVLTGDPNQIDNPYIDFYSNGLSYVIERFKNDPIAAAIYLTKGERSLLASKSAEKL</sequence>
<accession>A0A2J6WGH8</accession>
<dbReference type="Gene3D" id="3.40.50.300">
    <property type="entry name" value="P-loop containing nucleotide triphosphate hydrolases"/>
    <property type="match status" value="1"/>
</dbReference>
<evidence type="ECO:0000313" key="7">
    <source>
        <dbReference type="Proteomes" id="UP000242881"/>
    </source>
</evidence>
<evidence type="ECO:0000256" key="3">
    <source>
        <dbReference type="ARBA" id="ARBA00022840"/>
    </source>
</evidence>
<dbReference type="CDD" id="cd09883">
    <property type="entry name" value="PIN_VapC_PhoHL-ATPase"/>
    <property type="match status" value="1"/>
</dbReference>
<dbReference type="Pfam" id="PF13638">
    <property type="entry name" value="PIN_4"/>
    <property type="match status" value="1"/>
</dbReference>
<dbReference type="SMART" id="SM00670">
    <property type="entry name" value="PINc"/>
    <property type="match status" value="1"/>
</dbReference>
<dbReference type="Proteomes" id="UP000242881">
    <property type="component" value="Unassembled WGS sequence"/>
</dbReference>
<proteinExistence type="inferred from homology"/>
<dbReference type="Pfam" id="PF02562">
    <property type="entry name" value="PhoH"/>
    <property type="match status" value="1"/>
</dbReference>
<dbReference type="GO" id="GO:0005829">
    <property type="term" value="C:cytosol"/>
    <property type="evidence" value="ECO:0007669"/>
    <property type="project" value="TreeGrafter"/>
</dbReference>
<dbReference type="EMBL" id="PNIN01000072">
    <property type="protein sequence ID" value="PMP69438.1"/>
    <property type="molecule type" value="Genomic_DNA"/>
</dbReference>
<comment type="similarity">
    <text evidence="4">In the N-terminal section; belongs to the PINc/VapC protein family.</text>
</comment>
<reference evidence="6 7" key="1">
    <citation type="submission" date="2018-01" db="EMBL/GenBank/DDBJ databases">
        <title>Metagenomic assembled genomes from two thermal pools in the Uzon Caldera, Kamchatka, Russia.</title>
        <authorList>
            <person name="Wilkins L."/>
            <person name="Ettinger C."/>
        </authorList>
    </citation>
    <scope>NUCLEOTIDE SEQUENCE [LARGE SCALE GENOMIC DNA]</scope>
    <source>
        <strain evidence="6">ZAV-05</strain>
    </source>
</reference>
<dbReference type="SUPFAM" id="SSF88723">
    <property type="entry name" value="PIN domain-like"/>
    <property type="match status" value="1"/>
</dbReference>
<evidence type="ECO:0000256" key="4">
    <source>
        <dbReference type="ARBA" id="ARBA00046345"/>
    </source>
</evidence>
<dbReference type="PANTHER" id="PTHR30473">
    <property type="entry name" value="PROTEIN PHOH"/>
    <property type="match status" value="1"/>
</dbReference>
<comment type="similarity">
    <text evidence="1">Belongs to the PhoH family.</text>
</comment>
<dbReference type="InterPro" id="IPR003714">
    <property type="entry name" value="PhoH"/>
</dbReference>